<evidence type="ECO:0000313" key="3">
    <source>
        <dbReference type="Proteomes" id="UP000597341"/>
    </source>
</evidence>
<evidence type="ECO:0000313" key="2">
    <source>
        <dbReference type="EMBL" id="GHE18951.1"/>
    </source>
</evidence>
<proteinExistence type="predicted"/>
<organism evidence="2 3">
    <name type="scientific">Nocardioides flavus</name>
    <name type="common">ex Wang et al. 2016</name>
    <dbReference type="NCBI Taxonomy" id="2058780"/>
    <lineage>
        <taxon>Bacteria</taxon>
        <taxon>Bacillati</taxon>
        <taxon>Actinomycetota</taxon>
        <taxon>Actinomycetes</taxon>
        <taxon>Propionibacteriales</taxon>
        <taxon>Nocardioidaceae</taxon>
        <taxon>Nocardioides</taxon>
    </lineage>
</organism>
<name>A0ABQ3HNV3_9ACTN</name>
<sequence>MIAAVKMPKASDDDKNRFRDLIETVAHIPGVEVKPMFGQLGAFVNGNMFAGLFGSSIGVKLDEQGATQLRDLGGGPFGPEERPMGGYTTIPDVLEPQAWVERSAAYVGALPPKSRKK</sequence>
<dbReference type="Pfam" id="PF04993">
    <property type="entry name" value="TfoX_N"/>
    <property type="match status" value="1"/>
</dbReference>
<dbReference type="Gene3D" id="3.30.1460.30">
    <property type="entry name" value="YgaC/TfoX-N like chaperone"/>
    <property type="match status" value="1"/>
</dbReference>
<dbReference type="EMBL" id="BNAD01000015">
    <property type="protein sequence ID" value="GHE18951.1"/>
    <property type="molecule type" value="Genomic_DNA"/>
</dbReference>
<feature type="domain" description="TfoX N-terminal" evidence="1">
    <location>
        <begin position="24"/>
        <end position="95"/>
    </location>
</feature>
<evidence type="ECO:0000259" key="1">
    <source>
        <dbReference type="Pfam" id="PF04993"/>
    </source>
</evidence>
<reference evidence="3" key="1">
    <citation type="journal article" date="2019" name="Int. J. Syst. Evol. Microbiol.">
        <title>The Global Catalogue of Microorganisms (GCM) 10K type strain sequencing project: providing services to taxonomists for standard genome sequencing and annotation.</title>
        <authorList>
            <consortium name="The Broad Institute Genomics Platform"/>
            <consortium name="The Broad Institute Genome Sequencing Center for Infectious Disease"/>
            <person name="Wu L."/>
            <person name="Ma J."/>
        </authorList>
    </citation>
    <scope>NUCLEOTIDE SEQUENCE [LARGE SCALE GENOMIC DNA]</scope>
    <source>
        <strain evidence="3">CGMCC 1.12791</strain>
    </source>
</reference>
<dbReference type="SUPFAM" id="SSF159894">
    <property type="entry name" value="YgaC/TfoX-N like"/>
    <property type="match status" value="1"/>
</dbReference>
<keyword evidence="3" id="KW-1185">Reference proteome</keyword>
<dbReference type="InterPro" id="IPR007076">
    <property type="entry name" value="TfoX_N"/>
</dbReference>
<accession>A0ABQ3HNV3</accession>
<dbReference type="Proteomes" id="UP000597341">
    <property type="component" value="Unassembled WGS sequence"/>
</dbReference>
<comment type="caution">
    <text evidence="2">The sequence shown here is derived from an EMBL/GenBank/DDBJ whole genome shotgun (WGS) entry which is preliminary data.</text>
</comment>
<gene>
    <name evidence="2" type="ORF">GCM10011376_35610</name>
</gene>
<protein>
    <recommendedName>
        <fullName evidence="1">TfoX N-terminal domain-containing protein</fullName>
    </recommendedName>
</protein>